<dbReference type="PROSITE" id="PS51419">
    <property type="entry name" value="RAB"/>
    <property type="match status" value="1"/>
</dbReference>
<keyword evidence="7" id="KW-0636">Prenylation</keyword>
<organism evidence="9 10">
    <name type="scientific">Blastocystis sp. subtype 1 (strain ATCC 50177 / NandII)</name>
    <dbReference type="NCBI Taxonomy" id="478820"/>
    <lineage>
        <taxon>Eukaryota</taxon>
        <taxon>Sar</taxon>
        <taxon>Stramenopiles</taxon>
        <taxon>Bigyra</taxon>
        <taxon>Opalozoa</taxon>
        <taxon>Opalinata</taxon>
        <taxon>Blastocystidae</taxon>
        <taxon>Blastocystis</taxon>
    </lineage>
</organism>
<dbReference type="OrthoDB" id="1436450at2759"/>
<gene>
    <name evidence="9" type="ORF">AV274_1360</name>
</gene>
<dbReference type="GO" id="GO:0005770">
    <property type="term" value="C:late endosome"/>
    <property type="evidence" value="ECO:0007669"/>
    <property type="project" value="UniProtKB-ARBA"/>
</dbReference>
<dbReference type="PRINTS" id="PR00449">
    <property type="entry name" value="RASTRNSFRMNG"/>
</dbReference>
<dbReference type="SMART" id="SM00174">
    <property type="entry name" value="RHO"/>
    <property type="match status" value="1"/>
</dbReference>
<accession>A0A196SKU4</accession>
<dbReference type="Pfam" id="PF00071">
    <property type="entry name" value="Ras"/>
    <property type="match status" value="1"/>
</dbReference>
<evidence type="ECO:0000256" key="3">
    <source>
        <dbReference type="ARBA" id="ARBA00022741"/>
    </source>
</evidence>
<comment type="caution">
    <text evidence="9">The sequence shown here is derived from an EMBL/GenBank/DDBJ whole genome shotgun (WGS) entry which is preliminary data.</text>
</comment>
<dbReference type="NCBIfam" id="TIGR00231">
    <property type="entry name" value="small_GTP"/>
    <property type="match status" value="1"/>
</dbReference>
<keyword evidence="2" id="KW-0813">Transport</keyword>
<dbReference type="STRING" id="478820.A0A196SKU4"/>
<evidence type="ECO:0000256" key="8">
    <source>
        <dbReference type="ARBA" id="ARBA00067801"/>
    </source>
</evidence>
<dbReference type="GO" id="GO:0005764">
    <property type="term" value="C:lysosome"/>
    <property type="evidence" value="ECO:0007669"/>
    <property type="project" value="UniProtKB-ARBA"/>
</dbReference>
<dbReference type="AlphaFoldDB" id="A0A196SKU4"/>
<reference evidence="9 10" key="1">
    <citation type="submission" date="2016-05" db="EMBL/GenBank/DDBJ databases">
        <title>Nuclear genome of Blastocystis sp. subtype 1 NandII.</title>
        <authorList>
            <person name="Gentekaki E."/>
            <person name="Curtis B."/>
            <person name="Stairs C."/>
            <person name="Eme L."/>
            <person name="Herman E."/>
            <person name="Klimes V."/>
            <person name="Arias M.C."/>
            <person name="Elias M."/>
            <person name="Hilliou F."/>
            <person name="Klute M."/>
            <person name="Malik S.-B."/>
            <person name="Pightling A."/>
            <person name="Rachubinski R."/>
            <person name="Salas D."/>
            <person name="Schlacht A."/>
            <person name="Suga H."/>
            <person name="Archibald J."/>
            <person name="Ball S.G."/>
            <person name="Clark G."/>
            <person name="Dacks J."/>
            <person name="Van Der Giezen M."/>
            <person name="Tsaousis A."/>
            <person name="Roger A."/>
        </authorList>
    </citation>
    <scope>NUCLEOTIDE SEQUENCE [LARGE SCALE GENOMIC DNA]</scope>
    <source>
        <strain evidence="10">ATCC 50177 / NandII</strain>
    </source>
</reference>
<dbReference type="GO" id="GO:0015031">
    <property type="term" value="P:protein transport"/>
    <property type="evidence" value="ECO:0007669"/>
    <property type="project" value="UniProtKB-KW"/>
</dbReference>
<evidence type="ECO:0000313" key="9">
    <source>
        <dbReference type="EMBL" id="OAO16916.1"/>
    </source>
</evidence>
<keyword evidence="5" id="KW-0342">GTP-binding</keyword>
<dbReference type="SMART" id="SM00175">
    <property type="entry name" value="RAB"/>
    <property type="match status" value="1"/>
</dbReference>
<dbReference type="InterPro" id="IPR027417">
    <property type="entry name" value="P-loop_NTPase"/>
</dbReference>
<evidence type="ECO:0000256" key="4">
    <source>
        <dbReference type="ARBA" id="ARBA00022927"/>
    </source>
</evidence>
<dbReference type="PANTHER" id="PTHR47981:SF20">
    <property type="entry name" value="RAS-RELATED PROTEIN RAB-7A"/>
    <property type="match status" value="1"/>
</dbReference>
<keyword evidence="3" id="KW-0547">Nucleotide-binding</keyword>
<dbReference type="Proteomes" id="UP000078348">
    <property type="component" value="Unassembled WGS sequence"/>
</dbReference>
<proteinExistence type="inferred from homology"/>
<comment type="similarity">
    <text evidence="1">Belongs to the small GTPase superfamily. Rab family.</text>
</comment>
<dbReference type="FunFam" id="3.40.50.300:FF:000751">
    <property type="entry name" value="Rab family GTPase, putative"/>
    <property type="match status" value="1"/>
</dbReference>
<dbReference type="SUPFAM" id="SSF52540">
    <property type="entry name" value="P-loop containing nucleoside triphosphate hydrolases"/>
    <property type="match status" value="1"/>
</dbReference>
<dbReference type="GO" id="GO:0002682">
    <property type="term" value="P:regulation of immune system process"/>
    <property type="evidence" value="ECO:0007669"/>
    <property type="project" value="UniProtKB-ARBA"/>
</dbReference>
<dbReference type="GO" id="GO:0003924">
    <property type="term" value="F:GTPase activity"/>
    <property type="evidence" value="ECO:0007669"/>
    <property type="project" value="InterPro"/>
</dbReference>
<dbReference type="PROSITE" id="PS51420">
    <property type="entry name" value="RHO"/>
    <property type="match status" value="1"/>
</dbReference>
<evidence type="ECO:0000256" key="7">
    <source>
        <dbReference type="ARBA" id="ARBA00023289"/>
    </source>
</evidence>
<keyword evidence="10" id="KW-1185">Reference proteome</keyword>
<keyword evidence="4" id="KW-0653">Protein transport</keyword>
<evidence type="ECO:0000256" key="2">
    <source>
        <dbReference type="ARBA" id="ARBA00022448"/>
    </source>
</evidence>
<dbReference type="PANTHER" id="PTHR47981">
    <property type="entry name" value="RAB FAMILY"/>
    <property type="match status" value="1"/>
</dbReference>
<evidence type="ECO:0000256" key="1">
    <source>
        <dbReference type="ARBA" id="ARBA00006270"/>
    </source>
</evidence>
<keyword evidence="6" id="KW-0449">Lipoprotein</keyword>
<dbReference type="GO" id="GO:0005525">
    <property type="term" value="F:GTP binding"/>
    <property type="evidence" value="ECO:0007669"/>
    <property type="project" value="UniProtKB-KW"/>
</dbReference>
<dbReference type="PROSITE" id="PS51421">
    <property type="entry name" value="RAS"/>
    <property type="match status" value="1"/>
</dbReference>
<dbReference type="Gene3D" id="3.40.50.300">
    <property type="entry name" value="P-loop containing nucleotide triphosphate hydrolases"/>
    <property type="match status" value="1"/>
</dbReference>
<sequence>MSTIKRKPSLKIIILGDSSVGKSCIIQQYIFQKFSDKYKSTIGSDFFTHDTVINDVPYSLQVWDTAGQERFQSLGSAFYRGTDGCILAFDLTNAKSFKSLEKWQDEFLVAAAPSDPLNFPFVIMGNKSDLPDSERKVTKEDVEEWSKSRRVTGMHYFETSAKLGTNIEEAFVDLLKQAIAQKGEEEEYVPDVIDLDAVKPATPKKCDC</sequence>
<evidence type="ECO:0000256" key="5">
    <source>
        <dbReference type="ARBA" id="ARBA00023134"/>
    </source>
</evidence>
<protein>
    <recommendedName>
        <fullName evidence="8">Ras-related protein Rab-7b</fullName>
    </recommendedName>
</protein>
<dbReference type="SMART" id="SM00176">
    <property type="entry name" value="RAN"/>
    <property type="match status" value="1"/>
</dbReference>
<dbReference type="InterPro" id="IPR005225">
    <property type="entry name" value="Small_GTP-bd"/>
</dbReference>
<evidence type="ECO:0000256" key="6">
    <source>
        <dbReference type="ARBA" id="ARBA00023288"/>
    </source>
</evidence>
<dbReference type="EMBL" id="LXWW01000054">
    <property type="protein sequence ID" value="OAO16916.1"/>
    <property type="molecule type" value="Genomic_DNA"/>
</dbReference>
<dbReference type="SMART" id="SM00173">
    <property type="entry name" value="RAS"/>
    <property type="match status" value="1"/>
</dbReference>
<name>A0A196SKU4_BLAHN</name>
<evidence type="ECO:0000313" key="10">
    <source>
        <dbReference type="Proteomes" id="UP000078348"/>
    </source>
</evidence>
<dbReference type="GO" id="GO:0030139">
    <property type="term" value="C:endocytic vesicle"/>
    <property type="evidence" value="ECO:0007669"/>
    <property type="project" value="UniProtKB-ARBA"/>
</dbReference>
<dbReference type="InterPro" id="IPR001806">
    <property type="entry name" value="Small_GTPase"/>
</dbReference>